<dbReference type="InterPro" id="IPR013149">
    <property type="entry name" value="ADH-like_C"/>
</dbReference>
<dbReference type="GO" id="GO:0046294">
    <property type="term" value="P:formaldehyde catabolic process"/>
    <property type="evidence" value="ECO:0007669"/>
    <property type="project" value="InterPro"/>
</dbReference>
<dbReference type="InterPro" id="IPR014183">
    <property type="entry name" value="ADH_3"/>
</dbReference>
<evidence type="ECO:0000256" key="3">
    <source>
        <dbReference type="ARBA" id="ARBA00022833"/>
    </source>
</evidence>
<dbReference type="InterPro" id="IPR036291">
    <property type="entry name" value="NAD(P)-bd_dom_sf"/>
</dbReference>
<evidence type="ECO:0000259" key="7">
    <source>
        <dbReference type="Pfam" id="PF08240"/>
    </source>
</evidence>
<dbReference type="GO" id="GO:0005829">
    <property type="term" value="C:cytosol"/>
    <property type="evidence" value="ECO:0007669"/>
    <property type="project" value="TreeGrafter"/>
</dbReference>
<dbReference type="Gene3D" id="3.40.50.720">
    <property type="entry name" value="NAD(P)-binding Rossmann-like Domain"/>
    <property type="match status" value="1"/>
</dbReference>
<evidence type="ECO:0000313" key="9">
    <source>
        <dbReference type="Proteomes" id="UP000198406"/>
    </source>
</evidence>
<dbReference type="Gene3D" id="3.90.180.10">
    <property type="entry name" value="Medium-chain alcohol dehydrogenases, catalytic domain"/>
    <property type="match status" value="1"/>
</dbReference>
<feature type="domain" description="Alcohol dehydrogenase-like C-terminal" evidence="6">
    <location>
        <begin position="208"/>
        <end position="341"/>
    </location>
</feature>
<dbReference type="GO" id="GO:0008270">
    <property type="term" value="F:zinc ion binding"/>
    <property type="evidence" value="ECO:0007669"/>
    <property type="project" value="InterPro"/>
</dbReference>
<keyword evidence="5" id="KW-0520">NAD</keyword>
<dbReference type="EC" id="1.1.1.284" evidence="8"/>
<dbReference type="InterPro" id="IPR011032">
    <property type="entry name" value="GroES-like_sf"/>
</dbReference>
<comment type="caution">
    <text evidence="8">The sequence shown here is derived from an EMBL/GenBank/DDBJ whole genome shotgun (WGS) entry which is preliminary data.</text>
</comment>
<evidence type="ECO:0000256" key="2">
    <source>
        <dbReference type="ARBA" id="ARBA00022723"/>
    </source>
</evidence>
<dbReference type="AlphaFoldDB" id="A0A1Z5KDM3"/>
<dbReference type="FunFam" id="3.90.180.10:FF:000067">
    <property type="entry name" value="alcohol dehydrogenase 1-like isoform X1"/>
    <property type="match status" value="1"/>
</dbReference>
<keyword evidence="9" id="KW-1185">Reference proteome</keyword>
<keyword evidence="2" id="KW-0479">Metal-binding</keyword>
<dbReference type="SUPFAM" id="SSF50129">
    <property type="entry name" value="GroES-like"/>
    <property type="match status" value="2"/>
</dbReference>
<evidence type="ECO:0000256" key="1">
    <source>
        <dbReference type="ARBA" id="ARBA00001947"/>
    </source>
</evidence>
<organism evidence="8 9">
    <name type="scientific">Fistulifera solaris</name>
    <name type="common">Oleaginous diatom</name>
    <dbReference type="NCBI Taxonomy" id="1519565"/>
    <lineage>
        <taxon>Eukaryota</taxon>
        <taxon>Sar</taxon>
        <taxon>Stramenopiles</taxon>
        <taxon>Ochrophyta</taxon>
        <taxon>Bacillariophyta</taxon>
        <taxon>Bacillariophyceae</taxon>
        <taxon>Bacillariophycidae</taxon>
        <taxon>Naviculales</taxon>
        <taxon>Naviculaceae</taxon>
        <taxon>Fistulifera</taxon>
    </lineage>
</organism>
<dbReference type="Pfam" id="PF08240">
    <property type="entry name" value="ADH_N"/>
    <property type="match status" value="1"/>
</dbReference>
<evidence type="ECO:0000259" key="6">
    <source>
        <dbReference type="Pfam" id="PF00107"/>
    </source>
</evidence>
<dbReference type="OrthoDB" id="417550at2759"/>
<dbReference type="InterPro" id="IPR013154">
    <property type="entry name" value="ADH-like_N"/>
</dbReference>
<dbReference type="PANTHER" id="PTHR43880">
    <property type="entry name" value="ALCOHOL DEHYDROGENASE"/>
    <property type="match status" value="1"/>
</dbReference>
<dbReference type="EMBL" id="BDSP01000207">
    <property type="protein sequence ID" value="GAX24394.1"/>
    <property type="molecule type" value="Genomic_DNA"/>
</dbReference>
<dbReference type="GO" id="GO:0051903">
    <property type="term" value="F:S-(hydroxymethyl)glutathione dehydrogenase [NAD(P)+] activity"/>
    <property type="evidence" value="ECO:0007669"/>
    <property type="project" value="UniProtKB-EC"/>
</dbReference>
<evidence type="ECO:0000256" key="5">
    <source>
        <dbReference type="ARBA" id="ARBA00023027"/>
    </source>
</evidence>
<dbReference type="GO" id="GO:0004022">
    <property type="term" value="F:alcohol dehydrogenase (NAD+) activity"/>
    <property type="evidence" value="ECO:0007669"/>
    <property type="project" value="UniProtKB-EC"/>
</dbReference>
<dbReference type="PANTHER" id="PTHR43880:SF12">
    <property type="entry name" value="ALCOHOL DEHYDROGENASE CLASS-3"/>
    <property type="match status" value="1"/>
</dbReference>
<dbReference type="EC" id="1.1.1.1" evidence="8"/>
<keyword evidence="3" id="KW-0862">Zinc</keyword>
<dbReference type="CDD" id="cd08300">
    <property type="entry name" value="alcohol_DH_class_III"/>
    <property type="match status" value="1"/>
</dbReference>
<gene>
    <name evidence="8" type="ORF">FisN_4Lh529</name>
</gene>
<protein>
    <submittedName>
        <fullName evidence="8">S-(Hydroxymethyl)glutathione dehydrogenase / alcohol dehydrogenase</fullName>
        <ecNumber evidence="8">1.1.1.1</ecNumber>
        <ecNumber evidence="8">1.1.1.284</ecNumber>
    </submittedName>
</protein>
<accession>A0A1Z5KDM3</accession>
<evidence type="ECO:0000313" key="8">
    <source>
        <dbReference type="EMBL" id="GAX24394.1"/>
    </source>
</evidence>
<dbReference type="NCBIfam" id="TIGR02818">
    <property type="entry name" value="adh_III_F_hyde"/>
    <property type="match status" value="1"/>
</dbReference>
<dbReference type="Pfam" id="PF00107">
    <property type="entry name" value="ADH_zinc_N"/>
    <property type="match status" value="1"/>
</dbReference>
<comment type="cofactor">
    <cofactor evidence="1">
        <name>Zn(2+)</name>
        <dbReference type="ChEBI" id="CHEBI:29105"/>
    </cofactor>
</comment>
<feature type="domain" description="Alcohol dehydrogenase-like N-terminal" evidence="7">
    <location>
        <begin position="35"/>
        <end position="165"/>
    </location>
</feature>
<name>A0A1Z5KDM3_FISSO</name>
<proteinExistence type="predicted"/>
<dbReference type="InParanoid" id="A0A1Z5KDM3"/>
<dbReference type="FunFam" id="3.40.50.720:FF:000003">
    <property type="entry name" value="S-(hydroxymethyl)glutathione dehydrogenase"/>
    <property type="match status" value="1"/>
</dbReference>
<sequence>MSETAGKPITCKAMVARGPKQPLVEETITVDPPKAGEVRVKVIANALCHTDVYTLDGHDPEGLFPSILGHEAGCIVESVGEGVTSVAPGDHVIPAYTPQCCEVSCIFCQSPKTNLCPKIRGTQGQGLMPDGTSRFKDKDGNTIYHFMGCSTMSEYTVLAEISCAKIDPQAPLDKMCLFGCGISTGLGAVWNTCKVETGSSVAVFGLGAVGLAVIQGAQKAGASKIIAVDINPSKFEMAKQLGATDCVNPKEVEGKIQSYIAGTMTPWGVDYTFDCTGNVEVMRAALECAHRGWGTSCVIGVAASGHEISTRPFQLVTGRIWKGTAFGGFKSRKDIPKLVDRCMSGELPIDHYITHTFQGVGKTNDAIDALHSGDCLRAVVRYD</sequence>
<keyword evidence="4 8" id="KW-0560">Oxidoreductase</keyword>
<evidence type="ECO:0000256" key="4">
    <source>
        <dbReference type="ARBA" id="ARBA00023002"/>
    </source>
</evidence>
<reference evidence="8 9" key="1">
    <citation type="journal article" date="2015" name="Plant Cell">
        <title>Oil accumulation by the oleaginous diatom Fistulifera solaris as revealed by the genome and transcriptome.</title>
        <authorList>
            <person name="Tanaka T."/>
            <person name="Maeda Y."/>
            <person name="Veluchamy A."/>
            <person name="Tanaka M."/>
            <person name="Abida H."/>
            <person name="Marechal E."/>
            <person name="Bowler C."/>
            <person name="Muto M."/>
            <person name="Sunaga Y."/>
            <person name="Tanaka M."/>
            <person name="Yoshino T."/>
            <person name="Taniguchi T."/>
            <person name="Fukuda Y."/>
            <person name="Nemoto M."/>
            <person name="Matsumoto M."/>
            <person name="Wong P.S."/>
            <person name="Aburatani S."/>
            <person name="Fujibuchi W."/>
        </authorList>
    </citation>
    <scope>NUCLEOTIDE SEQUENCE [LARGE SCALE GENOMIC DNA]</scope>
    <source>
        <strain evidence="8 9">JPCC DA0580</strain>
    </source>
</reference>
<dbReference type="Proteomes" id="UP000198406">
    <property type="component" value="Unassembled WGS sequence"/>
</dbReference>
<dbReference type="SUPFAM" id="SSF51735">
    <property type="entry name" value="NAD(P)-binding Rossmann-fold domains"/>
    <property type="match status" value="1"/>
</dbReference>